<reference evidence="3 4" key="1">
    <citation type="submission" date="2016-05" db="EMBL/GenBank/DDBJ databases">
        <authorList>
            <person name="Naeem Raeece"/>
        </authorList>
    </citation>
    <scope>NUCLEOTIDE SEQUENCE [LARGE SCALE GENOMIC DNA]</scope>
</reference>
<dbReference type="InterPro" id="IPR008780">
    <property type="entry name" value="Plasmodium_Vir"/>
</dbReference>
<dbReference type="AlphaFoldDB" id="A0A1A8WD48"/>
<dbReference type="Proteomes" id="UP000078560">
    <property type="component" value="Unassembled WGS sequence"/>
</dbReference>
<reference evidence="1" key="2">
    <citation type="submission" date="2016-05" db="EMBL/GenBank/DDBJ databases">
        <authorList>
            <person name="Lavstsen T."/>
            <person name="Jespersen J.S."/>
        </authorList>
    </citation>
    <scope>NUCLEOTIDE SEQUENCE [LARGE SCALE GENOMIC DNA]</scope>
</reference>
<organism evidence="1 4">
    <name type="scientific">Plasmodium ovale curtisi</name>
    <dbReference type="NCBI Taxonomy" id="864141"/>
    <lineage>
        <taxon>Eukaryota</taxon>
        <taxon>Sar</taxon>
        <taxon>Alveolata</taxon>
        <taxon>Apicomplexa</taxon>
        <taxon>Aconoidasida</taxon>
        <taxon>Haemosporida</taxon>
        <taxon>Plasmodiidae</taxon>
        <taxon>Plasmodium</taxon>
        <taxon>Plasmodium (Plasmodium)</taxon>
    </lineage>
</organism>
<accession>A0A1A8WD48</accession>
<proteinExistence type="predicted"/>
<dbReference type="Proteomes" id="UP000078546">
    <property type="component" value="Unassembled WGS sequence"/>
</dbReference>
<gene>
    <name evidence="2" type="ORF">POVCU1_058760</name>
    <name evidence="1" type="ORF">POVCU2_0064550</name>
</gene>
<dbReference type="EMBL" id="FLQU01001012">
    <property type="protein sequence ID" value="SBS90941.1"/>
    <property type="molecule type" value="Genomic_DNA"/>
</dbReference>
<sequence>MDLSSVDNEILRKNTFEQNNDLEKFYNELDNVCTNDRNCTHNKLDSTNDANAQNLYKKLDANIFKFIINEEHRHKNLPQDINKRCTYFKYWFYDQIIINQLDDEKIGHIIKCLPYKNDNNIEFQIGNTERDAKKCYFHIIKLQDIRKMKALYDYLETYNVPEKKSKINGIMCQSKYKQFFNDFISLYNQLYDCNSGSQEYCKEFKECRKIYHETPSELHCEGDKSLTYSEPGSGDSRSSLRSSDASLNTQTLDEDASASYSASSSEGVTSYTGVTTVSSAAVTSVIIFILYKATPLGTWFRNSFQKVKNIPLYLDENEPHKLLDQEFISDSVNIDSTSHYIAYHPS</sequence>
<dbReference type="EMBL" id="FLQV01001807">
    <property type="protein sequence ID" value="SBT00261.1"/>
    <property type="molecule type" value="Genomic_DNA"/>
</dbReference>
<name>A0A1A8WD48_PLAOA</name>
<evidence type="ECO:0000313" key="2">
    <source>
        <dbReference type="EMBL" id="SBT00261.1"/>
    </source>
</evidence>
<evidence type="ECO:0000313" key="3">
    <source>
        <dbReference type="Proteomes" id="UP000078546"/>
    </source>
</evidence>
<dbReference type="Pfam" id="PF05795">
    <property type="entry name" value="Plasmodium_Vir"/>
    <property type="match status" value="1"/>
</dbReference>
<evidence type="ECO:0000313" key="4">
    <source>
        <dbReference type="Proteomes" id="UP000078560"/>
    </source>
</evidence>
<protein>
    <submittedName>
        <fullName evidence="1">PIR Superfamily Protein</fullName>
    </submittedName>
</protein>
<evidence type="ECO:0000313" key="1">
    <source>
        <dbReference type="EMBL" id="SBS90941.1"/>
    </source>
</evidence>